<dbReference type="InterPro" id="IPR020472">
    <property type="entry name" value="WD40_PAC1"/>
</dbReference>
<evidence type="ECO:0000256" key="1">
    <source>
        <dbReference type="ARBA" id="ARBA00022574"/>
    </source>
</evidence>
<protein>
    <submittedName>
        <fullName evidence="5">Periodic tryptophan protein 2-like protein</fullName>
    </submittedName>
</protein>
<keyword evidence="1 3" id="KW-0853">WD repeat</keyword>
<dbReference type="SUPFAM" id="SSF50978">
    <property type="entry name" value="WD40 repeat-like"/>
    <property type="match status" value="1"/>
</dbReference>
<name>A0A834X773_9FABA</name>
<dbReference type="InterPro" id="IPR036322">
    <property type="entry name" value="WD40_repeat_dom_sf"/>
</dbReference>
<accession>A0A834X773</accession>
<gene>
    <name evidence="5" type="ORF">G2W53_008565</name>
</gene>
<dbReference type="SMART" id="SM00320">
    <property type="entry name" value="WD40"/>
    <property type="match status" value="6"/>
</dbReference>
<dbReference type="PANTHER" id="PTHR14221">
    <property type="entry name" value="WD REPEAT DOMAIN 44"/>
    <property type="match status" value="1"/>
</dbReference>
<keyword evidence="6" id="KW-1185">Reference proteome</keyword>
<dbReference type="PROSITE" id="PS50082">
    <property type="entry name" value="WD_REPEATS_2"/>
    <property type="match status" value="3"/>
</dbReference>
<evidence type="ECO:0000313" key="6">
    <source>
        <dbReference type="Proteomes" id="UP000634136"/>
    </source>
</evidence>
<feature type="repeat" description="WD" evidence="3">
    <location>
        <begin position="175"/>
        <end position="208"/>
    </location>
</feature>
<evidence type="ECO:0000256" key="2">
    <source>
        <dbReference type="ARBA" id="ARBA00022737"/>
    </source>
</evidence>
<evidence type="ECO:0000256" key="3">
    <source>
        <dbReference type="PROSITE-ProRule" id="PRU00221"/>
    </source>
</evidence>
<dbReference type="Proteomes" id="UP000634136">
    <property type="component" value="Unassembled WGS sequence"/>
</dbReference>
<dbReference type="InterPro" id="IPR015943">
    <property type="entry name" value="WD40/YVTN_repeat-like_dom_sf"/>
</dbReference>
<organism evidence="5 6">
    <name type="scientific">Senna tora</name>
    <dbReference type="NCBI Taxonomy" id="362788"/>
    <lineage>
        <taxon>Eukaryota</taxon>
        <taxon>Viridiplantae</taxon>
        <taxon>Streptophyta</taxon>
        <taxon>Embryophyta</taxon>
        <taxon>Tracheophyta</taxon>
        <taxon>Spermatophyta</taxon>
        <taxon>Magnoliopsida</taxon>
        <taxon>eudicotyledons</taxon>
        <taxon>Gunneridae</taxon>
        <taxon>Pentapetalae</taxon>
        <taxon>rosids</taxon>
        <taxon>fabids</taxon>
        <taxon>Fabales</taxon>
        <taxon>Fabaceae</taxon>
        <taxon>Caesalpinioideae</taxon>
        <taxon>Cassia clade</taxon>
        <taxon>Senna</taxon>
    </lineage>
</organism>
<comment type="caution">
    <text evidence="5">The sequence shown here is derived from an EMBL/GenBank/DDBJ whole genome shotgun (WGS) entry which is preliminary data.</text>
</comment>
<dbReference type="Pfam" id="PF00400">
    <property type="entry name" value="WD40"/>
    <property type="match status" value="4"/>
</dbReference>
<feature type="compositionally biased region" description="Low complexity" evidence="4">
    <location>
        <begin position="66"/>
        <end position="89"/>
    </location>
</feature>
<evidence type="ECO:0000256" key="4">
    <source>
        <dbReference type="SAM" id="MobiDB-lite"/>
    </source>
</evidence>
<feature type="region of interest" description="Disordered" evidence="4">
    <location>
        <begin position="107"/>
        <end position="126"/>
    </location>
</feature>
<dbReference type="Gene3D" id="2.130.10.10">
    <property type="entry name" value="YVTN repeat-like/Quinoprotein amine dehydrogenase"/>
    <property type="match status" value="1"/>
</dbReference>
<dbReference type="EMBL" id="JAAIUW010000003">
    <property type="protein sequence ID" value="KAF7840083.1"/>
    <property type="molecule type" value="Genomic_DNA"/>
</dbReference>
<feature type="compositionally biased region" description="Acidic residues" evidence="4">
    <location>
        <begin position="107"/>
        <end position="120"/>
    </location>
</feature>
<feature type="repeat" description="WD" evidence="3">
    <location>
        <begin position="299"/>
        <end position="341"/>
    </location>
</feature>
<evidence type="ECO:0000313" key="5">
    <source>
        <dbReference type="EMBL" id="KAF7840083.1"/>
    </source>
</evidence>
<dbReference type="PANTHER" id="PTHR14221:SF31">
    <property type="entry name" value="TRANSDUCIN_WD40 REPEAT-LIKE SUPERFAMILY PROTEIN"/>
    <property type="match status" value="1"/>
</dbReference>
<dbReference type="InterPro" id="IPR040324">
    <property type="entry name" value="WDR44/Dgr2"/>
</dbReference>
<dbReference type="PROSITE" id="PS50294">
    <property type="entry name" value="WD_REPEATS_REGION"/>
    <property type="match status" value="3"/>
</dbReference>
<dbReference type="InterPro" id="IPR001680">
    <property type="entry name" value="WD40_rpt"/>
</dbReference>
<proteinExistence type="predicted"/>
<sequence length="601" mass="68055">MLSCDEGDSDNDVFFDTADCLSSSSSPISYNEFEYEIWVNEPQSVKERRQRFLEGMGLSEMRNETSSLSNLSQNSILPGSSETSPSSSSDQAYHMFDEMQLCLKDEAEEAQEEEDGDFDDEGKKNEKEKKKKKRNWWWKRFVSKTRSKKSHNRIKVKQKKKRWIEFSGVYIGQEIKAHNGIIWTMKFSPNGKYLASGGEDGVVRIWSVLLQETSASSSSEEDNLVNEVKQDMFIQNSSIIVLPNKVFHIEESPLQELYGHTNDVLDLAWSNSESDILLSSSMDKTVRLWRIGCDQCLRVFHHNDYVTCIQVNPVDANYFISGSIDGKVRIWGLHEERVVDWADIHDVITAISYQPDGKGFLVGSLSGTCRFYVASGKHFELEAQIRVDGKKRSGGNKITSIQFSQEKHQRVLITSEDSKLRVLEGVDVVHKYKGLPKSGSQMSGSFTSNGSHMISVGQDSRVYIWNAAAASDTEETPSPKHAKSYRSCEYFSSEGVTVALPWSASMSTQHQMVKDIGFAHSCSEMHSERLPRANNWFSIDGTCSRGSMTWPEEKLPSWDYYSDEYLEQNLCPKDPWGLSIVTGSSDGTIRTFHNFGLPVRL</sequence>
<feature type="region of interest" description="Disordered" evidence="4">
    <location>
        <begin position="63"/>
        <end position="90"/>
    </location>
</feature>
<reference evidence="5" key="1">
    <citation type="submission" date="2020-09" db="EMBL/GenBank/DDBJ databases">
        <title>Genome-Enabled Discovery of Anthraquinone Biosynthesis in Senna tora.</title>
        <authorList>
            <person name="Kang S.-H."/>
            <person name="Pandey R.P."/>
            <person name="Lee C.-M."/>
            <person name="Sim J.-S."/>
            <person name="Jeong J.-T."/>
            <person name="Choi B.-S."/>
            <person name="Jung M."/>
            <person name="Ginzburg D."/>
            <person name="Zhao K."/>
            <person name="Won S.Y."/>
            <person name="Oh T.-J."/>
            <person name="Yu Y."/>
            <person name="Kim N.-H."/>
            <person name="Lee O.R."/>
            <person name="Lee T.-H."/>
            <person name="Bashyal P."/>
            <person name="Kim T.-S."/>
            <person name="Lee W.-H."/>
            <person name="Kawkins C."/>
            <person name="Kim C.-K."/>
            <person name="Kim J.S."/>
            <person name="Ahn B.O."/>
            <person name="Rhee S.Y."/>
            <person name="Sohng J.K."/>
        </authorList>
    </citation>
    <scope>NUCLEOTIDE SEQUENCE</scope>
    <source>
        <tissue evidence="5">Leaf</tissue>
    </source>
</reference>
<feature type="repeat" description="WD" evidence="3">
    <location>
        <begin position="257"/>
        <end position="299"/>
    </location>
</feature>
<keyword evidence="2" id="KW-0677">Repeat</keyword>
<dbReference type="PRINTS" id="PR00320">
    <property type="entry name" value="GPROTEINBRPT"/>
</dbReference>
<dbReference type="AlphaFoldDB" id="A0A834X773"/>
<dbReference type="OrthoDB" id="408728at2759"/>